<dbReference type="SMART" id="SM00854">
    <property type="entry name" value="PGA_cap"/>
    <property type="match status" value="1"/>
</dbReference>
<evidence type="ECO:0000256" key="1">
    <source>
        <dbReference type="ARBA" id="ARBA00005662"/>
    </source>
</evidence>
<dbReference type="Pfam" id="PF09587">
    <property type="entry name" value="PGA_cap"/>
    <property type="match status" value="1"/>
</dbReference>
<gene>
    <name evidence="3" type="ORF">BKP45_06710</name>
</gene>
<dbReference type="PANTHER" id="PTHR33393:SF12">
    <property type="entry name" value="CAPSULE BIOSYNTHESIS PROTEIN CAPA"/>
    <property type="match status" value="1"/>
</dbReference>
<evidence type="ECO:0000313" key="3">
    <source>
        <dbReference type="EMBL" id="OIJ22516.1"/>
    </source>
</evidence>
<dbReference type="STRING" id="472963.BKP45_06710"/>
<dbReference type="PANTHER" id="PTHR33393">
    <property type="entry name" value="POLYGLUTAMINE SYNTHESIS ACCESSORY PROTEIN RV0574C-RELATED"/>
    <property type="match status" value="1"/>
</dbReference>
<dbReference type="CDD" id="cd07381">
    <property type="entry name" value="MPP_CapA"/>
    <property type="match status" value="1"/>
</dbReference>
<feature type="domain" description="Capsule synthesis protein CapA" evidence="2">
    <location>
        <begin position="48"/>
        <end position="293"/>
    </location>
</feature>
<dbReference type="AlphaFoldDB" id="A0A1S2MD63"/>
<evidence type="ECO:0000259" key="2">
    <source>
        <dbReference type="SMART" id="SM00854"/>
    </source>
</evidence>
<dbReference type="Gene3D" id="3.60.21.10">
    <property type="match status" value="1"/>
</dbReference>
<dbReference type="Proteomes" id="UP000180057">
    <property type="component" value="Unassembled WGS sequence"/>
</dbReference>
<keyword evidence="4" id="KW-1185">Reference proteome</keyword>
<proteinExistence type="inferred from homology"/>
<name>A0A1S2MD63_9BACI</name>
<comment type="caution">
    <text evidence="3">The sequence shown here is derived from an EMBL/GenBank/DDBJ whole genome shotgun (WGS) entry which is preliminary data.</text>
</comment>
<comment type="similarity">
    <text evidence="1">Belongs to the CapA family.</text>
</comment>
<sequence>MSILLMIGCQHTDETKEDNRIIEDFSEVVEEKDYIEVKEDTKKEITVTVGAIGDVLLHKRLYQHAEVDNGRYDFIPMLQGVEDLLQSPDFLMANIESIPGGVDIGLSTYPTFNSPQEIVTDLQSLGVDMVIGANNHTLDKGIKAIDSAIYLYDDVKMPYVGMYRDTEDRNNARIVTVEDVSLGVLAYTYGTNGIPIPQGHEDVVALIDPIRIVDDVQKLRDQVDIVIVHMHWGSEYERKPNQTQRDLAQILSAAGVDIIFGHHPHVLQPIERLKDNDQETIVFFSLGNFYSGQNFDYTDIGGVATVEVTKVIEGDKSSVSLHSPQIEPTLVLHKKNGFFVVPMSEADSPSISGATLEDIVEHTQVE</sequence>
<dbReference type="OrthoDB" id="9810906at2"/>
<dbReference type="InterPro" id="IPR029052">
    <property type="entry name" value="Metallo-depent_PP-like"/>
</dbReference>
<dbReference type="SUPFAM" id="SSF56300">
    <property type="entry name" value="Metallo-dependent phosphatases"/>
    <property type="match status" value="1"/>
</dbReference>
<dbReference type="EMBL" id="MLQS01000001">
    <property type="protein sequence ID" value="OIJ22516.1"/>
    <property type="molecule type" value="Genomic_DNA"/>
</dbReference>
<organism evidence="3 4">
    <name type="scientific">Anaerobacillus alkalidiazotrophicus</name>
    <dbReference type="NCBI Taxonomy" id="472963"/>
    <lineage>
        <taxon>Bacteria</taxon>
        <taxon>Bacillati</taxon>
        <taxon>Bacillota</taxon>
        <taxon>Bacilli</taxon>
        <taxon>Bacillales</taxon>
        <taxon>Bacillaceae</taxon>
        <taxon>Anaerobacillus</taxon>
    </lineage>
</organism>
<dbReference type="InterPro" id="IPR019079">
    <property type="entry name" value="Capsule_synth_CapA"/>
</dbReference>
<evidence type="ECO:0000313" key="4">
    <source>
        <dbReference type="Proteomes" id="UP000180057"/>
    </source>
</evidence>
<protein>
    <submittedName>
        <fullName evidence="3">Capsular biosynthesis protein</fullName>
    </submittedName>
</protein>
<dbReference type="InterPro" id="IPR052169">
    <property type="entry name" value="CW_Biosynth-Accessory"/>
</dbReference>
<accession>A0A1S2MD63</accession>
<reference evidence="3 4" key="1">
    <citation type="submission" date="2016-10" db="EMBL/GenBank/DDBJ databases">
        <title>Draft genome sequences of four alkaliphilic bacteria belonging to the Anaerobacillus genus.</title>
        <authorList>
            <person name="Bassil N.M."/>
            <person name="Lloyd J.R."/>
        </authorList>
    </citation>
    <scope>NUCLEOTIDE SEQUENCE [LARGE SCALE GENOMIC DNA]</scope>
    <source>
        <strain evidence="3 4">DSM 22531</strain>
    </source>
</reference>